<organism evidence="5 6">
    <name type="scientific">Catenaria anguillulae PL171</name>
    <dbReference type="NCBI Taxonomy" id="765915"/>
    <lineage>
        <taxon>Eukaryota</taxon>
        <taxon>Fungi</taxon>
        <taxon>Fungi incertae sedis</taxon>
        <taxon>Blastocladiomycota</taxon>
        <taxon>Blastocladiomycetes</taxon>
        <taxon>Blastocladiales</taxon>
        <taxon>Catenariaceae</taxon>
        <taxon>Catenaria</taxon>
    </lineage>
</organism>
<dbReference type="PANTHER" id="PTHR19211">
    <property type="entry name" value="ATP-BINDING TRANSPORT PROTEIN-RELATED"/>
    <property type="match status" value="1"/>
</dbReference>
<proteinExistence type="predicted"/>
<dbReference type="EMBL" id="MCFL01000055">
    <property type="protein sequence ID" value="ORZ31800.1"/>
    <property type="molecule type" value="Genomic_DNA"/>
</dbReference>
<dbReference type="SUPFAM" id="SSF52540">
    <property type="entry name" value="P-loop containing nucleoside triphosphate hydrolases"/>
    <property type="match status" value="2"/>
</dbReference>
<protein>
    <submittedName>
        <fullName evidence="5">p-loop containing nucleoside triphosphate hydrolase protein</fullName>
    </submittedName>
</protein>
<evidence type="ECO:0000256" key="2">
    <source>
        <dbReference type="ARBA" id="ARBA00022741"/>
    </source>
</evidence>
<dbReference type="Gene3D" id="3.40.50.300">
    <property type="entry name" value="P-loop containing nucleotide triphosphate hydrolases"/>
    <property type="match status" value="3"/>
</dbReference>
<name>A0A1Y2HB37_9FUNG</name>
<dbReference type="Proteomes" id="UP000193411">
    <property type="component" value="Unassembled WGS sequence"/>
</dbReference>
<dbReference type="InterPro" id="IPR003439">
    <property type="entry name" value="ABC_transporter-like_ATP-bd"/>
</dbReference>
<gene>
    <name evidence="5" type="ORF">BCR44DRAFT_1539340</name>
</gene>
<dbReference type="AlphaFoldDB" id="A0A1Y2HB37"/>
<dbReference type="GO" id="GO:0005524">
    <property type="term" value="F:ATP binding"/>
    <property type="evidence" value="ECO:0007669"/>
    <property type="project" value="UniProtKB-KW"/>
</dbReference>
<accession>A0A1Y2HB37</accession>
<keyword evidence="1" id="KW-0677">Repeat</keyword>
<dbReference type="InterPro" id="IPR050611">
    <property type="entry name" value="ABCF"/>
</dbReference>
<evidence type="ECO:0000256" key="3">
    <source>
        <dbReference type="ARBA" id="ARBA00022840"/>
    </source>
</evidence>
<dbReference type="SMART" id="SM00382">
    <property type="entry name" value="AAA"/>
    <property type="match status" value="2"/>
</dbReference>
<dbReference type="PROSITE" id="PS00211">
    <property type="entry name" value="ABC_TRANSPORTER_1"/>
    <property type="match status" value="2"/>
</dbReference>
<dbReference type="FunFam" id="3.40.50.300:FF:001092">
    <property type="entry name" value="ATP-binding cassette sub-family F member 2"/>
    <property type="match status" value="1"/>
</dbReference>
<dbReference type="STRING" id="765915.A0A1Y2HB37"/>
<dbReference type="InterPro" id="IPR017871">
    <property type="entry name" value="ABC_transporter-like_CS"/>
</dbReference>
<dbReference type="FunFam" id="3.40.50.300:FF:001135">
    <property type="entry name" value="ABC transporter F family member 3"/>
    <property type="match status" value="1"/>
</dbReference>
<reference evidence="5 6" key="1">
    <citation type="submission" date="2016-07" db="EMBL/GenBank/DDBJ databases">
        <title>Pervasive Adenine N6-methylation of Active Genes in Fungi.</title>
        <authorList>
            <consortium name="DOE Joint Genome Institute"/>
            <person name="Mondo S.J."/>
            <person name="Dannebaum R.O."/>
            <person name="Kuo R.C."/>
            <person name="Labutti K."/>
            <person name="Haridas S."/>
            <person name="Kuo A."/>
            <person name="Salamov A."/>
            <person name="Ahrendt S.R."/>
            <person name="Lipzen A."/>
            <person name="Sullivan W."/>
            <person name="Andreopoulos W.B."/>
            <person name="Clum A."/>
            <person name="Lindquist E."/>
            <person name="Daum C."/>
            <person name="Ramamoorthy G.K."/>
            <person name="Gryganskyi A."/>
            <person name="Culley D."/>
            <person name="Magnuson J.K."/>
            <person name="James T.Y."/>
            <person name="O'Malley M.A."/>
            <person name="Stajich J.E."/>
            <person name="Spatafora J.W."/>
            <person name="Visel A."/>
            <person name="Grigoriev I.V."/>
        </authorList>
    </citation>
    <scope>NUCLEOTIDE SEQUENCE [LARGE SCALE GENOMIC DNA]</scope>
    <source>
        <strain evidence="5 6">PL171</strain>
    </source>
</reference>
<dbReference type="CDD" id="cd03221">
    <property type="entry name" value="ABCF_EF-3"/>
    <property type="match status" value="2"/>
</dbReference>
<evidence type="ECO:0000313" key="6">
    <source>
        <dbReference type="Proteomes" id="UP000193411"/>
    </source>
</evidence>
<dbReference type="PANTHER" id="PTHR19211:SF117">
    <property type="entry name" value="ATP-BINDING CASSETTE SUB-FAMILY F MEMBER 3"/>
    <property type="match status" value="1"/>
</dbReference>
<dbReference type="Pfam" id="PF00005">
    <property type="entry name" value="ABC_tran"/>
    <property type="match status" value="2"/>
</dbReference>
<keyword evidence="3" id="KW-0067">ATP-binding</keyword>
<dbReference type="InterPro" id="IPR003593">
    <property type="entry name" value="AAA+_ATPase"/>
</dbReference>
<comment type="caution">
    <text evidence="5">The sequence shown here is derived from an EMBL/GenBank/DDBJ whole genome shotgun (WGS) entry which is preliminary data.</text>
</comment>
<dbReference type="InterPro" id="IPR027417">
    <property type="entry name" value="P-loop_NTPase"/>
</dbReference>
<feature type="domain" description="ABC transporter" evidence="4">
    <location>
        <begin position="415"/>
        <end position="602"/>
    </location>
</feature>
<keyword evidence="5" id="KW-0378">Hydrolase</keyword>
<dbReference type="PROSITE" id="PS50893">
    <property type="entry name" value="ABC_TRANSPORTER_2"/>
    <property type="match status" value="2"/>
</dbReference>
<dbReference type="OrthoDB" id="2110130at2759"/>
<evidence type="ECO:0000256" key="1">
    <source>
        <dbReference type="ARBA" id="ARBA00022737"/>
    </source>
</evidence>
<keyword evidence="6" id="KW-1185">Reference proteome</keyword>
<evidence type="ECO:0000313" key="5">
    <source>
        <dbReference type="EMBL" id="ORZ31800.1"/>
    </source>
</evidence>
<dbReference type="FunFam" id="3.40.50.300:FF:001197">
    <property type="entry name" value="Putative ATP-binding cassette family ATPase"/>
    <property type="match status" value="1"/>
</dbReference>
<dbReference type="GO" id="GO:0016887">
    <property type="term" value="F:ATP hydrolysis activity"/>
    <property type="evidence" value="ECO:0007669"/>
    <property type="project" value="InterPro"/>
</dbReference>
<dbReference type="Pfam" id="PF12848">
    <property type="entry name" value="ABC_tran_Xtn"/>
    <property type="match status" value="1"/>
</dbReference>
<feature type="domain" description="ABC transporter" evidence="4">
    <location>
        <begin position="88"/>
        <end position="355"/>
    </location>
</feature>
<keyword evidence="2" id="KW-0547">Nucleotide-binding</keyword>
<dbReference type="InterPro" id="IPR032781">
    <property type="entry name" value="ABC_tran_Xtn"/>
</dbReference>
<evidence type="ECO:0000259" key="4">
    <source>
        <dbReference type="PROSITE" id="PS50893"/>
    </source>
</evidence>
<sequence>MDGGSGSFMVGGAADITHAGTRRVATRVDAAKLEKAELKLKAKMEKRNTDIEVSFKAIDKKQQGAAASQLSDAQIREILAARGKSNDIHLTNFDISNTGLRILTSSNLSLVYGRRYGLVGRNGIGKSTLLRAIAAREIPGMEKYKHVSIGYVEQELTWDQMTVLESVVAADVYRAYLLRQEQELNAQLQSLEHADDADASGPNSAKQIEARLKQVYAKMDEIDAHAAEARAGIILSGLGFSAEAQTQQVKSFSGGWRMRVALARALFTRPDLLLLDEPTNHLDIPAVVWLSNYLSKWPSTLLVVSHDREFLDTVVTDIMHQHDERLDVYKGNFSVFEKTSDERRKQAQREYEAQMQHRAHLQAFVDRWRYNAKRASQAQARMKILEKLPELEVPTEEISVTFQFPAPEKISPPILQMNEVDFGYSPDKLIVRNVNLDVQLTSRVAVVGPNGAGKSTVLKLLTGGLDPLKGHVFRHGRLKFAFFSQHHEEYRRQLGCFGISGRVGLQPMGTLSGGQKSRVVFASLALQRPAILVLDEPTNHLDYMSVDSLAEALRNFGGGVLIVSHDQRFIDMCCNEIWVCDQGKLVKFAGDSIADYRATLDIPE</sequence>